<feature type="compositionally biased region" description="Basic and acidic residues" evidence="7">
    <location>
        <begin position="297"/>
        <end position="307"/>
    </location>
</feature>
<evidence type="ECO:0000256" key="3">
    <source>
        <dbReference type="ARBA" id="ARBA00022737"/>
    </source>
</evidence>
<feature type="region of interest" description="Disordered" evidence="7">
    <location>
        <begin position="1"/>
        <end position="104"/>
    </location>
</feature>
<dbReference type="GO" id="GO:0000976">
    <property type="term" value="F:transcription cis-regulatory region binding"/>
    <property type="evidence" value="ECO:0007669"/>
    <property type="project" value="TreeGrafter"/>
</dbReference>
<dbReference type="Pfam" id="PF12114">
    <property type="entry name" value="Period_C"/>
    <property type="match status" value="1"/>
</dbReference>
<feature type="compositionally biased region" description="Polar residues" evidence="7">
    <location>
        <begin position="308"/>
        <end position="331"/>
    </location>
</feature>
<evidence type="ECO:0000256" key="2">
    <source>
        <dbReference type="ARBA" id="ARBA00022553"/>
    </source>
</evidence>
<reference evidence="9" key="1">
    <citation type="submission" date="2015-11" db="EMBL/GenBank/DDBJ databases">
        <title>De novo transcriptome assembly of four potential Pierce s Disease insect vectors from Arizona vineyards.</title>
        <authorList>
            <person name="Tassone E.E."/>
        </authorList>
    </citation>
    <scope>NUCLEOTIDE SEQUENCE</scope>
</reference>
<feature type="non-terminal residue" evidence="9">
    <location>
        <position position="1"/>
    </location>
</feature>
<dbReference type="GO" id="GO:0005634">
    <property type="term" value="C:nucleus"/>
    <property type="evidence" value="ECO:0007669"/>
    <property type="project" value="UniProtKB-SubCell"/>
</dbReference>
<dbReference type="PANTHER" id="PTHR11269:SF16">
    <property type="entry name" value="PERIOD CIRCADIAN PROTEIN"/>
    <property type="match status" value="1"/>
</dbReference>
<accession>A0A1B6JCP1</accession>
<feature type="compositionally biased region" description="Basic and acidic residues" evidence="7">
    <location>
        <begin position="31"/>
        <end position="43"/>
    </location>
</feature>
<dbReference type="GO" id="GO:0001222">
    <property type="term" value="F:transcription corepressor binding"/>
    <property type="evidence" value="ECO:0007669"/>
    <property type="project" value="TreeGrafter"/>
</dbReference>
<dbReference type="InterPro" id="IPR022728">
    <property type="entry name" value="Period_circadian-like_C"/>
</dbReference>
<dbReference type="EMBL" id="GECU01010675">
    <property type="protein sequence ID" value="JAS97031.1"/>
    <property type="molecule type" value="Transcribed_RNA"/>
</dbReference>
<protein>
    <recommendedName>
        <fullName evidence="6">Period circadian protein</fullName>
    </recommendedName>
</protein>
<feature type="compositionally biased region" description="Polar residues" evidence="7">
    <location>
        <begin position="1"/>
        <end position="30"/>
    </location>
</feature>
<dbReference type="GO" id="GO:0032922">
    <property type="term" value="P:circadian regulation of gene expression"/>
    <property type="evidence" value="ECO:0007669"/>
    <property type="project" value="TreeGrafter"/>
</dbReference>
<evidence type="ECO:0000256" key="4">
    <source>
        <dbReference type="ARBA" id="ARBA00023108"/>
    </source>
</evidence>
<feature type="domain" description="Period circadian-like C-terminal" evidence="8">
    <location>
        <begin position="292"/>
        <end position="452"/>
    </location>
</feature>
<keyword evidence="4" id="KW-0090">Biological rhythms</keyword>
<dbReference type="GO" id="GO:0000122">
    <property type="term" value="P:negative regulation of transcription by RNA polymerase II"/>
    <property type="evidence" value="ECO:0007669"/>
    <property type="project" value="TreeGrafter"/>
</dbReference>
<dbReference type="InterPro" id="IPR050760">
    <property type="entry name" value="Period_circadian_regulator"/>
</dbReference>
<keyword evidence="3" id="KW-0677">Repeat</keyword>
<dbReference type="AlphaFoldDB" id="A0A1B6JCP1"/>
<evidence type="ECO:0000256" key="7">
    <source>
        <dbReference type="SAM" id="MobiDB-lite"/>
    </source>
</evidence>
<proteinExistence type="predicted"/>
<evidence type="ECO:0000256" key="1">
    <source>
        <dbReference type="ARBA" id="ARBA00004123"/>
    </source>
</evidence>
<evidence type="ECO:0000259" key="8">
    <source>
        <dbReference type="Pfam" id="PF12114"/>
    </source>
</evidence>
<keyword evidence="2" id="KW-0597">Phosphoprotein</keyword>
<comment type="subcellular location">
    <subcellularLocation>
        <location evidence="1">Nucleus</location>
    </subcellularLocation>
</comment>
<dbReference type="GO" id="GO:0005737">
    <property type="term" value="C:cytoplasm"/>
    <property type="evidence" value="ECO:0007669"/>
    <property type="project" value="TreeGrafter"/>
</dbReference>
<keyword evidence="5" id="KW-0539">Nucleus</keyword>
<dbReference type="PANTHER" id="PTHR11269">
    <property type="entry name" value="PERIOD CIRCADIAN PROTEIN"/>
    <property type="match status" value="1"/>
</dbReference>
<feature type="compositionally biased region" description="Basic residues" evidence="7">
    <location>
        <begin position="59"/>
        <end position="80"/>
    </location>
</feature>
<evidence type="ECO:0000256" key="5">
    <source>
        <dbReference type="ARBA" id="ARBA00023242"/>
    </source>
</evidence>
<gene>
    <name evidence="9" type="ORF">g.10939</name>
</gene>
<feature type="region of interest" description="Disordered" evidence="7">
    <location>
        <begin position="297"/>
        <end position="331"/>
    </location>
</feature>
<name>A0A1B6JCP1_9HEMI</name>
<organism evidence="9">
    <name type="scientific">Homalodisca liturata</name>
    <dbReference type="NCBI Taxonomy" id="320908"/>
    <lineage>
        <taxon>Eukaryota</taxon>
        <taxon>Metazoa</taxon>
        <taxon>Ecdysozoa</taxon>
        <taxon>Arthropoda</taxon>
        <taxon>Hexapoda</taxon>
        <taxon>Insecta</taxon>
        <taxon>Pterygota</taxon>
        <taxon>Neoptera</taxon>
        <taxon>Paraneoptera</taxon>
        <taxon>Hemiptera</taxon>
        <taxon>Auchenorrhyncha</taxon>
        <taxon>Membracoidea</taxon>
        <taxon>Cicadellidae</taxon>
        <taxon>Cicadellinae</taxon>
        <taxon>Proconiini</taxon>
        <taxon>Homalodisca</taxon>
    </lineage>
</organism>
<evidence type="ECO:0000313" key="9">
    <source>
        <dbReference type="EMBL" id="JAS97031.1"/>
    </source>
</evidence>
<dbReference type="GO" id="GO:0043153">
    <property type="term" value="P:entrainment of circadian clock by photoperiod"/>
    <property type="evidence" value="ECO:0007669"/>
    <property type="project" value="TreeGrafter"/>
</dbReference>
<evidence type="ECO:0000256" key="6">
    <source>
        <dbReference type="ARBA" id="ARBA00040849"/>
    </source>
</evidence>
<sequence>GSGKSSMNSASARQQCQMETVVQPPKSNNVDNKDYKSRSKPLTEEMLYQHNENMNKQMAQKHKKEKSKSQVNRKHKNVRHKTQEENEQEDQGGHGMKRSVSNSWEGEPVKAFKGAHREQPAMVSHSTCVRMRPAAPPGVWPSVSSPLAGHMNYPSPLVNPLIPCVYMNPLPAVPPAAPTVCGLQIRPPVVTQPSENPAVVPPSLQHRPPVVPAPQPYLTHQVQYMPSLMYQLPLVPMVYTQSHVMSPTIKPRMAYMSSMTPMTTVLQPQSSSATTSVKGEPGSALCSFASASLKQELSDSSKKENKSRASSPVFSPGGFTSNTGKTKTGTFDNDLTHDDTSYCSYTSSFLKTDKSDDSMKGAIEKAWCKMASSDSTPLRTVRKEPSWMENVELTPELLLRYKMNTSGCILNDVLQSDCQTLLKYHQSDVVNEQLDQLYMSLEGFSKHLALEDSFPSSSSSGDEKNLVQAAIASTSTASLNKPKKRRRFMAYEKYSMVFEEDAPLPPSLNEMIARTAQSS</sequence>